<feature type="transmembrane region" description="Helical" evidence="2">
    <location>
        <begin position="94"/>
        <end position="115"/>
    </location>
</feature>
<proteinExistence type="predicted"/>
<keyword evidence="2" id="KW-0812">Transmembrane</keyword>
<keyword evidence="4" id="KW-1185">Reference proteome</keyword>
<name>A0ABD1F2Z9_HYPHA</name>
<sequence length="129" mass="14806">MHSIHETAIQSNVNTNNDPSYLAQTDVDEDWPRTAPVVQVPDALQTVQGVKLTFIVPNATDGGSSDLVVQHMDESEFENAKKDKIILYHDKQCLISAFLYFTIITSFVYLAILWIKQRMYVQLDQFQLW</sequence>
<organism evidence="3 4">
    <name type="scientific">Hypothenemus hampei</name>
    <name type="common">Coffee berry borer</name>
    <dbReference type="NCBI Taxonomy" id="57062"/>
    <lineage>
        <taxon>Eukaryota</taxon>
        <taxon>Metazoa</taxon>
        <taxon>Ecdysozoa</taxon>
        <taxon>Arthropoda</taxon>
        <taxon>Hexapoda</taxon>
        <taxon>Insecta</taxon>
        <taxon>Pterygota</taxon>
        <taxon>Neoptera</taxon>
        <taxon>Endopterygota</taxon>
        <taxon>Coleoptera</taxon>
        <taxon>Polyphaga</taxon>
        <taxon>Cucujiformia</taxon>
        <taxon>Curculionidae</taxon>
        <taxon>Scolytinae</taxon>
        <taxon>Hypothenemus</taxon>
    </lineage>
</organism>
<dbReference type="Proteomes" id="UP001566132">
    <property type="component" value="Unassembled WGS sequence"/>
</dbReference>
<keyword evidence="2" id="KW-1133">Transmembrane helix</keyword>
<evidence type="ECO:0000313" key="4">
    <source>
        <dbReference type="Proteomes" id="UP001566132"/>
    </source>
</evidence>
<keyword evidence="2" id="KW-0472">Membrane</keyword>
<gene>
    <name evidence="3" type="ORF">ABEB36_004347</name>
</gene>
<protein>
    <submittedName>
        <fullName evidence="3">Uncharacterized protein</fullName>
    </submittedName>
</protein>
<evidence type="ECO:0000256" key="1">
    <source>
        <dbReference type="SAM" id="MobiDB-lite"/>
    </source>
</evidence>
<feature type="region of interest" description="Disordered" evidence="1">
    <location>
        <begin position="1"/>
        <end position="20"/>
    </location>
</feature>
<accession>A0ABD1F2Z9</accession>
<evidence type="ECO:0000256" key="2">
    <source>
        <dbReference type="SAM" id="Phobius"/>
    </source>
</evidence>
<feature type="compositionally biased region" description="Polar residues" evidence="1">
    <location>
        <begin position="8"/>
        <end position="20"/>
    </location>
</feature>
<evidence type="ECO:0000313" key="3">
    <source>
        <dbReference type="EMBL" id="KAL1509640.1"/>
    </source>
</evidence>
<comment type="caution">
    <text evidence="3">The sequence shown here is derived from an EMBL/GenBank/DDBJ whole genome shotgun (WGS) entry which is preliminary data.</text>
</comment>
<dbReference type="EMBL" id="JBDJPC010000003">
    <property type="protein sequence ID" value="KAL1509640.1"/>
    <property type="molecule type" value="Genomic_DNA"/>
</dbReference>
<dbReference type="AlphaFoldDB" id="A0ABD1F2Z9"/>
<reference evidence="3 4" key="1">
    <citation type="submission" date="2024-05" db="EMBL/GenBank/DDBJ databases">
        <title>Genetic variation in Jamaican populations of the coffee berry borer (Hypothenemus hampei).</title>
        <authorList>
            <person name="Errbii M."/>
            <person name="Myrie A."/>
        </authorList>
    </citation>
    <scope>NUCLEOTIDE SEQUENCE [LARGE SCALE GENOMIC DNA]</scope>
    <source>
        <strain evidence="3">JA-Hopewell-2020-01-JO</strain>
        <tissue evidence="3">Whole body</tissue>
    </source>
</reference>